<organism evidence="1 2">
    <name type="scientific">Thelohanellus kitauei</name>
    <name type="common">Myxosporean</name>
    <dbReference type="NCBI Taxonomy" id="669202"/>
    <lineage>
        <taxon>Eukaryota</taxon>
        <taxon>Metazoa</taxon>
        <taxon>Cnidaria</taxon>
        <taxon>Myxozoa</taxon>
        <taxon>Myxosporea</taxon>
        <taxon>Bivalvulida</taxon>
        <taxon>Platysporina</taxon>
        <taxon>Myxobolidae</taxon>
        <taxon>Thelohanellus</taxon>
    </lineage>
</organism>
<accession>A0A0C2MU27</accession>
<name>A0A0C2MU27_THEKT</name>
<dbReference type="OrthoDB" id="6112404at2759"/>
<dbReference type="Proteomes" id="UP000031668">
    <property type="component" value="Unassembled WGS sequence"/>
</dbReference>
<comment type="caution">
    <text evidence="1">The sequence shown here is derived from an EMBL/GenBank/DDBJ whole genome shotgun (WGS) entry which is preliminary data.</text>
</comment>
<keyword evidence="2" id="KW-1185">Reference proteome</keyword>
<reference evidence="1 2" key="1">
    <citation type="journal article" date="2014" name="Genome Biol. Evol.">
        <title>The genome of the myxosporean Thelohanellus kitauei shows adaptations to nutrient acquisition within its fish host.</title>
        <authorList>
            <person name="Yang Y."/>
            <person name="Xiong J."/>
            <person name="Zhou Z."/>
            <person name="Huo F."/>
            <person name="Miao W."/>
            <person name="Ran C."/>
            <person name="Liu Y."/>
            <person name="Zhang J."/>
            <person name="Feng J."/>
            <person name="Wang M."/>
            <person name="Wang M."/>
            <person name="Wang L."/>
            <person name="Yao B."/>
        </authorList>
    </citation>
    <scope>NUCLEOTIDE SEQUENCE [LARGE SCALE GENOMIC DNA]</scope>
    <source>
        <strain evidence="1">Wuqing</strain>
    </source>
</reference>
<evidence type="ECO:0000313" key="2">
    <source>
        <dbReference type="Proteomes" id="UP000031668"/>
    </source>
</evidence>
<evidence type="ECO:0008006" key="3">
    <source>
        <dbReference type="Google" id="ProtNLM"/>
    </source>
</evidence>
<evidence type="ECO:0000313" key="1">
    <source>
        <dbReference type="EMBL" id="KII70831.1"/>
    </source>
</evidence>
<sequence length="174" mass="19923">MQKTVLPFNGGEKFTPWYNRFCYFADLLQVKAEERKAAFLACVGTSIFGLLSDVGLRDASLEEIATFLSETYDDRIVGKHAQSDFLNRRQFESESIRQYAISLKKLYETGYTVKAEQFIISQFINGLLDSAIQRETFGHASGPQKRHFWTTGASKSRIKHAWLLDRPKRKKGCP</sequence>
<gene>
    <name evidence="1" type="ORF">RF11_01275</name>
</gene>
<dbReference type="AlphaFoldDB" id="A0A0C2MU27"/>
<proteinExistence type="predicted"/>
<protein>
    <recommendedName>
        <fullName evidence="3">Retrotransposon gag domain-containing protein</fullName>
    </recommendedName>
</protein>
<dbReference type="EMBL" id="JWZT01001958">
    <property type="protein sequence ID" value="KII70831.1"/>
    <property type="molecule type" value="Genomic_DNA"/>
</dbReference>